<reference evidence="1 2" key="1">
    <citation type="submission" date="2016-01" db="EMBL/GenBank/DDBJ databases">
        <title>The new phylogeny of the genus Mycobacterium.</title>
        <authorList>
            <person name="Tarcisio F."/>
            <person name="Conor M."/>
            <person name="Antonella G."/>
            <person name="Elisabetta G."/>
            <person name="Giulia F.S."/>
            <person name="Sara T."/>
            <person name="Anna F."/>
            <person name="Clotilde B."/>
            <person name="Roberto B."/>
            <person name="Veronica D.S."/>
            <person name="Fabio R."/>
            <person name="Monica P."/>
            <person name="Olivier J."/>
            <person name="Enrico T."/>
            <person name="Nicola S."/>
        </authorList>
    </citation>
    <scope>NUCLEOTIDE SEQUENCE [LARGE SCALE GENOMIC DNA]</scope>
    <source>
        <strain evidence="1 2">DSM 44852</strain>
    </source>
</reference>
<evidence type="ECO:0000313" key="1">
    <source>
        <dbReference type="EMBL" id="ORV48021.1"/>
    </source>
</evidence>
<evidence type="ECO:0000313" key="2">
    <source>
        <dbReference type="Proteomes" id="UP000193010"/>
    </source>
</evidence>
<dbReference type="EMBL" id="LQOV01000034">
    <property type="protein sequence ID" value="ORV48021.1"/>
    <property type="molecule type" value="Genomic_DNA"/>
</dbReference>
<organism evidence="1 2">
    <name type="scientific">Mycobacterium florentinum</name>
    <dbReference type="NCBI Taxonomy" id="292462"/>
    <lineage>
        <taxon>Bacteria</taxon>
        <taxon>Bacillati</taxon>
        <taxon>Actinomycetota</taxon>
        <taxon>Actinomycetes</taxon>
        <taxon>Mycobacteriales</taxon>
        <taxon>Mycobacteriaceae</taxon>
        <taxon>Mycobacterium</taxon>
        <taxon>Mycobacterium simiae complex</taxon>
    </lineage>
</organism>
<dbReference type="STRING" id="292462.AWC05_05555"/>
<accession>A0A1X1TTY0</accession>
<dbReference type="Proteomes" id="UP000193010">
    <property type="component" value="Unassembled WGS sequence"/>
</dbReference>
<comment type="caution">
    <text evidence="1">The sequence shown here is derived from an EMBL/GenBank/DDBJ whole genome shotgun (WGS) entry which is preliminary data.</text>
</comment>
<dbReference type="OrthoDB" id="5184890at2"/>
<name>A0A1X1TTY0_MYCFL</name>
<keyword evidence="2" id="KW-1185">Reference proteome</keyword>
<dbReference type="AlphaFoldDB" id="A0A1X1TTY0"/>
<dbReference type="RefSeq" id="WP_085226120.1">
    <property type="nucleotide sequence ID" value="NZ_LQOV01000034.1"/>
</dbReference>
<sequence>MLIQQPEAFSWFASKMAFYRNYYRDELSPPATFGLLLSAPADKLGEVRERWLSVGVQIAEVDG</sequence>
<proteinExistence type="predicted"/>
<gene>
    <name evidence="1" type="ORF">AWC05_05555</name>
</gene>
<protein>
    <submittedName>
        <fullName evidence="1">Uncharacterized protein</fullName>
    </submittedName>
</protein>